<dbReference type="EMBL" id="AFBN01000040">
    <property type="protein sequence ID" value="EGF56464.1"/>
    <property type="molecule type" value="Genomic_DNA"/>
</dbReference>
<dbReference type="AlphaFoldDB" id="F3PU19"/>
<proteinExistence type="predicted"/>
<dbReference type="STRING" id="763034.HMPREF9446_02239"/>
<organism evidence="1 2">
    <name type="scientific">Bacteroides fluxus YIT 12057</name>
    <dbReference type="NCBI Taxonomy" id="763034"/>
    <lineage>
        <taxon>Bacteria</taxon>
        <taxon>Pseudomonadati</taxon>
        <taxon>Bacteroidota</taxon>
        <taxon>Bacteroidia</taxon>
        <taxon>Bacteroidales</taxon>
        <taxon>Bacteroidaceae</taxon>
        <taxon>Bacteroides</taxon>
    </lineage>
</organism>
<accession>F3PU19</accession>
<protein>
    <submittedName>
        <fullName evidence="1">Uncharacterized protein</fullName>
    </submittedName>
</protein>
<reference evidence="1 2" key="1">
    <citation type="submission" date="2011-02" db="EMBL/GenBank/DDBJ databases">
        <authorList>
            <person name="Weinstock G."/>
            <person name="Sodergren E."/>
            <person name="Clifton S."/>
            <person name="Fulton L."/>
            <person name="Fulton B."/>
            <person name="Courtney L."/>
            <person name="Fronick C."/>
            <person name="Harrison M."/>
            <person name="Strong C."/>
            <person name="Farmer C."/>
            <person name="Delahaunty K."/>
            <person name="Markovic C."/>
            <person name="Hall O."/>
            <person name="Minx P."/>
            <person name="Tomlinson C."/>
            <person name="Mitreva M."/>
            <person name="Hou S."/>
            <person name="Chen J."/>
            <person name="Wollam A."/>
            <person name="Pepin K.H."/>
            <person name="Johnson M."/>
            <person name="Bhonagiri V."/>
            <person name="Zhang X."/>
            <person name="Suruliraj S."/>
            <person name="Warren W."/>
            <person name="Chinwalla A."/>
            <person name="Mardis E.R."/>
            <person name="Wilson R.K."/>
        </authorList>
    </citation>
    <scope>NUCLEOTIDE SEQUENCE [LARGE SCALE GENOMIC DNA]</scope>
    <source>
        <strain evidence="1 2">YIT 12057</strain>
    </source>
</reference>
<comment type="caution">
    <text evidence="1">The sequence shown here is derived from an EMBL/GenBank/DDBJ whole genome shotgun (WGS) entry which is preliminary data.</text>
</comment>
<gene>
    <name evidence="1" type="ORF">HMPREF9446_02239</name>
</gene>
<dbReference type="HOGENOM" id="CLU_2258073_0_0_10"/>
<keyword evidence="2" id="KW-1185">Reference proteome</keyword>
<sequence>MADELGREQGGFFPLHLGATAALAVAGKAESGKDLLGQQVEQMFYVDADVVGDGTAVYRGIAEISGKDDGTCQFNDVAQCFGRRQWIAIRMLVKQSFVRFAFR</sequence>
<dbReference type="Proteomes" id="UP000003416">
    <property type="component" value="Unassembled WGS sequence"/>
</dbReference>
<evidence type="ECO:0000313" key="1">
    <source>
        <dbReference type="EMBL" id="EGF56464.1"/>
    </source>
</evidence>
<evidence type="ECO:0000313" key="2">
    <source>
        <dbReference type="Proteomes" id="UP000003416"/>
    </source>
</evidence>
<name>F3PU19_9BACE</name>